<keyword evidence="3" id="KW-0808">Transferase</keyword>
<dbReference type="NCBIfam" id="NF004310">
    <property type="entry name" value="PRK05707.1"/>
    <property type="match status" value="1"/>
</dbReference>
<evidence type="ECO:0000256" key="7">
    <source>
        <dbReference type="ARBA" id="ARBA00049244"/>
    </source>
</evidence>
<organism evidence="9 10">
    <name type="scientific">Marinobacterium mangrovicola</name>
    <dbReference type="NCBI Taxonomy" id="1476959"/>
    <lineage>
        <taxon>Bacteria</taxon>
        <taxon>Pseudomonadati</taxon>
        <taxon>Pseudomonadota</taxon>
        <taxon>Gammaproteobacteria</taxon>
        <taxon>Oceanospirillales</taxon>
        <taxon>Oceanospirillaceae</taxon>
        <taxon>Marinobacterium</taxon>
    </lineage>
</organism>
<dbReference type="InterPro" id="IPR004622">
    <property type="entry name" value="DNA_pol_HolB"/>
</dbReference>
<comment type="catalytic activity">
    <reaction evidence="7">
        <text>DNA(n) + a 2'-deoxyribonucleoside 5'-triphosphate = DNA(n+1) + diphosphate</text>
        <dbReference type="Rhea" id="RHEA:22508"/>
        <dbReference type="Rhea" id="RHEA-COMP:17339"/>
        <dbReference type="Rhea" id="RHEA-COMP:17340"/>
        <dbReference type="ChEBI" id="CHEBI:33019"/>
        <dbReference type="ChEBI" id="CHEBI:61560"/>
        <dbReference type="ChEBI" id="CHEBI:173112"/>
        <dbReference type="EC" id="2.7.7.7"/>
    </reaction>
</comment>
<evidence type="ECO:0000256" key="5">
    <source>
        <dbReference type="ARBA" id="ARBA00022705"/>
    </source>
</evidence>
<dbReference type="Proteomes" id="UP000294546">
    <property type="component" value="Unassembled WGS sequence"/>
</dbReference>
<evidence type="ECO:0000256" key="1">
    <source>
        <dbReference type="ARBA" id="ARBA00012417"/>
    </source>
</evidence>
<feature type="domain" description="DNA polymerase III delta subunit C-terminal" evidence="8">
    <location>
        <begin position="213"/>
        <end position="327"/>
    </location>
</feature>
<dbReference type="InterPro" id="IPR050238">
    <property type="entry name" value="DNA_Rep/Repair_Clamp_Loader"/>
</dbReference>
<reference evidence="9 10" key="1">
    <citation type="submission" date="2019-03" db="EMBL/GenBank/DDBJ databases">
        <title>Genomic Encyclopedia of Archaeal and Bacterial Type Strains, Phase II (KMG-II): from individual species to whole genera.</title>
        <authorList>
            <person name="Goeker M."/>
        </authorList>
    </citation>
    <scope>NUCLEOTIDE SEQUENCE [LARGE SCALE GENOMIC DNA]</scope>
    <source>
        <strain evidence="9 10">DSM 27697</strain>
    </source>
</reference>
<dbReference type="SUPFAM" id="SSF48019">
    <property type="entry name" value="post-AAA+ oligomerization domain-like"/>
    <property type="match status" value="1"/>
</dbReference>
<comment type="caution">
    <text evidence="9">The sequence shown here is derived from an EMBL/GenBank/DDBJ whole genome shotgun (WGS) entry which is preliminary data.</text>
</comment>
<evidence type="ECO:0000256" key="6">
    <source>
        <dbReference type="ARBA" id="ARBA00022932"/>
    </source>
</evidence>
<dbReference type="InterPro" id="IPR015199">
    <property type="entry name" value="DNA_pol_III_delta_C"/>
</dbReference>
<proteinExistence type="predicted"/>
<accession>A0A4R1GLE1</accession>
<evidence type="ECO:0000313" key="10">
    <source>
        <dbReference type="Proteomes" id="UP000294546"/>
    </source>
</evidence>
<dbReference type="SUPFAM" id="SSF52540">
    <property type="entry name" value="P-loop containing nucleoside triphosphate hydrolases"/>
    <property type="match status" value="1"/>
</dbReference>
<dbReference type="GO" id="GO:0006261">
    <property type="term" value="P:DNA-templated DNA replication"/>
    <property type="evidence" value="ECO:0007669"/>
    <property type="project" value="TreeGrafter"/>
</dbReference>
<keyword evidence="10" id="KW-1185">Reference proteome</keyword>
<keyword evidence="6" id="KW-0239">DNA-directed DNA polymerase</keyword>
<dbReference type="NCBIfam" id="TIGR00678">
    <property type="entry name" value="holB"/>
    <property type="match status" value="1"/>
</dbReference>
<dbReference type="GO" id="GO:0008408">
    <property type="term" value="F:3'-5' exonuclease activity"/>
    <property type="evidence" value="ECO:0007669"/>
    <property type="project" value="InterPro"/>
</dbReference>
<sequence length="332" mass="37367">MNPADEQIYPWLQEQWNHLTQQRDAGRLPHALLLSGPAGIGKAAFGTALAHLLLCHQPENGRPCGHCRSCELIASGHHPDRLFLSPEEPGKPIRVDQVRELTTVLHSTAQQGGYRIMIMEPAEAMNVAAANALLKTLEEPGQDTLLILVCHQLGQLMPTIRSRCQRIEFRMPTAQESTPWLAQKLEMDETAAGKLLAIAQGAPLAAVEMKQGDLLELRRTFMSGLADLIRDRTDAISLAQKLHKEELVHLLDWWLSLLSDLVRLQSGAQNPDLNNVDMTKMLSAVAQRADRVRIFTLVDRVQSERKSLMLRYNPNRQLLLEKLMFDWRALVR</sequence>
<dbReference type="InterPro" id="IPR027417">
    <property type="entry name" value="P-loop_NTPase"/>
</dbReference>
<dbReference type="Gene3D" id="1.20.272.10">
    <property type="match status" value="1"/>
</dbReference>
<dbReference type="PANTHER" id="PTHR11669:SF8">
    <property type="entry name" value="DNA POLYMERASE III SUBUNIT DELTA"/>
    <property type="match status" value="1"/>
</dbReference>
<dbReference type="GO" id="GO:0009360">
    <property type="term" value="C:DNA polymerase III complex"/>
    <property type="evidence" value="ECO:0007669"/>
    <property type="project" value="InterPro"/>
</dbReference>
<dbReference type="AlphaFoldDB" id="A0A4R1GLE1"/>
<dbReference type="InterPro" id="IPR008921">
    <property type="entry name" value="DNA_pol3_clamp-load_cplx_C"/>
</dbReference>
<dbReference type="GO" id="GO:0003887">
    <property type="term" value="F:DNA-directed DNA polymerase activity"/>
    <property type="evidence" value="ECO:0007669"/>
    <property type="project" value="UniProtKB-KW"/>
</dbReference>
<dbReference type="EMBL" id="SMFU01000007">
    <property type="protein sequence ID" value="TCK09048.1"/>
    <property type="molecule type" value="Genomic_DNA"/>
</dbReference>
<dbReference type="Pfam" id="PF13177">
    <property type="entry name" value="DNA_pol3_delta2"/>
    <property type="match status" value="1"/>
</dbReference>
<dbReference type="OrthoDB" id="9811073at2"/>
<dbReference type="EC" id="2.7.7.7" evidence="1"/>
<dbReference type="GO" id="GO:0003677">
    <property type="term" value="F:DNA binding"/>
    <property type="evidence" value="ECO:0007669"/>
    <property type="project" value="InterPro"/>
</dbReference>
<dbReference type="Gene3D" id="3.40.50.300">
    <property type="entry name" value="P-loop containing nucleotide triphosphate hydrolases"/>
    <property type="match status" value="1"/>
</dbReference>
<evidence type="ECO:0000256" key="4">
    <source>
        <dbReference type="ARBA" id="ARBA00022695"/>
    </source>
</evidence>
<keyword evidence="5" id="KW-0235">DNA replication</keyword>
<evidence type="ECO:0000256" key="3">
    <source>
        <dbReference type="ARBA" id="ARBA00022679"/>
    </source>
</evidence>
<dbReference type="Pfam" id="PF09115">
    <property type="entry name" value="DNApol3-delta_C"/>
    <property type="match status" value="1"/>
</dbReference>
<keyword evidence="4" id="KW-0548">Nucleotidyltransferase</keyword>
<evidence type="ECO:0000256" key="2">
    <source>
        <dbReference type="ARBA" id="ARBA00014363"/>
    </source>
</evidence>
<name>A0A4R1GLE1_9GAMM</name>
<protein>
    <recommendedName>
        <fullName evidence="2">DNA polymerase III subunit delta'</fullName>
        <ecNumber evidence="1">2.7.7.7</ecNumber>
    </recommendedName>
</protein>
<evidence type="ECO:0000259" key="8">
    <source>
        <dbReference type="Pfam" id="PF09115"/>
    </source>
</evidence>
<gene>
    <name evidence="9" type="ORF">CLV83_1146</name>
</gene>
<dbReference type="RefSeq" id="WP_132288724.1">
    <property type="nucleotide sequence ID" value="NZ_SMFU01000007.1"/>
</dbReference>
<dbReference type="PANTHER" id="PTHR11669">
    <property type="entry name" value="REPLICATION FACTOR C / DNA POLYMERASE III GAMMA-TAU SUBUNIT"/>
    <property type="match status" value="1"/>
</dbReference>
<evidence type="ECO:0000313" key="9">
    <source>
        <dbReference type="EMBL" id="TCK09048.1"/>
    </source>
</evidence>